<proteinExistence type="predicted"/>
<dbReference type="GO" id="GO:0102710">
    <property type="term" value="F:D-inositol-3-phosphate glycosyltransferase activity"/>
    <property type="evidence" value="ECO:0007669"/>
    <property type="project" value="UniProtKB-EC"/>
</dbReference>
<organism evidence="3">
    <name type="scientific">bioreactor metagenome</name>
    <dbReference type="NCBI Taxonomy" id="1076179"/>
    <lineage>
        <taxon>unclassified sequences</taxon>
        <taxon>metagenomes</taxon>
        <taxon>ecological metagenomes</taxon>
    </lineage>
</organism>
<keyword evidence="3" id="KW-0328">Glycosyltransferase</keyword>
<dbReference type="InterPro" id="IPR001296">
    <property type="entry name" value="Glyco_trans_1"/>
</dbReference>
<dbReference type="Pfam" id="PF13439">
    <property type="entry name" value="Glyco_transf_4"/>
    <property type="match status" value="1"/>
</dbReference>
<feature type="domain" description="Glycosyltransferase subfamily 4-like N-terminal" evidence="2">
    <location>
        <begin position="63"/>
        <end position="177"/>
    </location>
</feature>
<accession>A0A644URR6</accession>
<name>A0A644URR6_9ZZZZ</name>
<dbReference type="InterPro" id="IPR050194">
    <property type="entry name" value="Glycosyltransferase_grp1"/>
</dbReference>
<dbReference type="InterPro" id="IPR028098">
    <property type="entry name" value="Glyco_trans_4-like_N"/>
</dbReference>
<dbReference type="PANTHER" id="PTHR45947">
    <property type="entry name" value="SULFOQUINOVOSYL TRANSFERASE SQD2"/>
    <property type="match status" value="1"/>
</dbReference>
<evidence type="ECO:0000313" key="3">
    <source>
        <dbReference type="EMBL" id="MPL81729.1"/>
    </source>
</evidence>
<dbReference type="EMBL" id="VSSQ01000154">
    <property type="protein sequence ID" value="MPL81729.1"/>
    <property type="molecule type" value="Genomic_DNA"/>
</dbReference>
<reference evidence="3" key="1">
    <citation type="submission" date="2019-08" db="EMBL/GenBank/DDBJ databases">
        <authorList>
            <person name="Kucharzyk K."/>
            <person name="Murdoch R.W."/>
            <person name="Higgins S."/>
            <person name="Loffler F."/>
        </authorList>
    </citation>
    <scope>NUCLEOTIDE SEQUENCE</scope>
</reference>
<dbReference type="EC" id="2.4.1.250" evidence="3"/>
<keyword evidence="3" id="KW-0808">Transferase</keyword>
<dbReference type="AlphaFoldDB" id="A0A644URR6"/>
<gene>
    <name evidence="3" type="primary">mshA_26</name>
    <name evidence="3" type="ORF">SDC9_27659</name>
</gene>
<comment type="caution">
    <text evidence="3">The sequence shown here is derived from an EMBL/GenBank/DDBJ whole genome shotgun (WGS) entry which is preliminary data.</text>
</comment>
<sequence>MHQPDLFIVIGVRSDTDLKLSFTRPFQLIWNFLRNSMQPITIQYFGKNIAEITFPAFSIQNFPQIFTARQRDLALQLRCIKYCEKHIGGVNVFHAHVINPGGAIAMRIARKFKIPLVVTEHRKALIEQLIAAQGDEYHELVQVVDCADEIIAVSNSQAQLINSICNRFPLVIPNFINEGFFVPKRSFRSSECFVFSTLCSLIEGKGVDLLLKAIQLWMPEWDKVHFKIGGTGYLKDSLQGMAFELKISHLITWTGFVSREQAPAFYQDSDAFVLPSRSESFGIVYIEALACGLPVIATRCGGPEEIVNNLNGLLIDIDDVEQLVMALKKMYQNYNQYDRGAIRDDFITRFSSRVGATRIMDVYNKLIN</sequence>
<feature type="domain" description="Glycosyl transferase family 1" evidence="1">
    <location>
        <begin position="201"/>
        <end position="338"/>
    </location>
</feature>
<protein>
    <submittedName>
        <fullName evidence="3">D-inositol-3-phosphate glycosyltransferase</fullName>
        <ecNumber evidence="3">2.4.1.250</ecNumber>
    </submittedName>
</protein>
<dbReference type="Gene3D" id="3.40.50.2000">
    <property type="entry name" value="Glycogen Phosphorylase B"/>
    <property type="match status" value="2"/>
</dbReference>
<dbReference type="SUPFAM" id="SSF53756">
    <property type="entry name" value="UDP-Glycosyltransferase/glycogen phosphorylase"/>
    <property type="match status" value="1"/>
</dbReference>
<evidence type="ECO:0000259" key="2">
    <source>
        <dbReference type="Pfam" id="PF13439"/>
    </source>
</evidence>
<dbReference type="PANTHER" id="PTHR45947:SF3">
    <property type="entry name" value="SULFOQUINOVOSYL TRANSFERASE SQD2"/>
    <property type="match status" value="1"/>
</dbReference>
<evidence type="ECO:0000259" key="1">
    <source>
        <dbReference type="Pfam" id="PF00534"/>
    </source>
</evidence>
<dbReference type="Pfam" id="PF00534">
    <property type="entry name" value="Glycos_transf_1"/>
    <property type="match status" value="1"/>
</dbReference>